<dbReference type="GO" id="GO:0006281">
    <property type="term" value="P:DNA repair"/>
    <property type="evidence" value="ECO:0007669"/>
    <property type="project" value="InterPro"/>
</dbReference>
<organism evidence="1">
    <name type="scientific">marine sediment metagenome</name>
    <dbReference type="NCBI Taxonomy" id="412755"/>
    <lineage>
        <taxon>unclassified sequences</taxon>
        <taxon>metagenomes</taxon>
        <taxon>ecological metagenomes</taxon>
    </lineage>
</organism>
<proteinExistence type="predicted"/>
<gene>
    <name evidence="1" type="ORF">S03H2_65123</name>
</gene>
<protein>
    <recommendedName>
        <fullName evidence="2">DNA polymerase Y-family little finger domain-containing protein</fullName>
    </recommendedName>
</protein>
<dbReference type="AlphaFoldDB" id="X1K1K2"/>
<evidence type="ECO:0000313" key="1">
    <source>
        <dbReference type="EMBL" id="GAH84159.1"/>
    </source>
</evidence>
<comment type="caution">
    <text evidence="1">The sequence shown here is derived from an EMBL/GenBank/DDBJ whole genome shotgun (WGS) entry which is preliminary data.</text>
</comment>
<dbReference type="GO" id="GO:0003684">
    <property type="term" value="F:damaged DNA binding"/>
    <property type="evidence" value="ECO:0007669"/>
    <property type="project" value="InterPro"/>
</dbReference>
<accession>X1K1K2</accession>
<sequence>LLKKALAEERQPVRLIGIGVSNLVEAGEQLDMLDSSAQRREQLDRAIDRIRKKYGFTAIQTGRTLKLKDIFPETGEGYTLQTPSLSR</sequence>
<dbReference type="InterPro" id="IPR036775">
    <property type="entry name" value="DNA_pol_Y-fam_lit_finger_sf"/>
</dbReference>
<name>X1K1K2_9ZZZZ</name>
<evidence type="ECO:0008006" key="2">
    <source>
        <dbReference type="Google" id="ProtNLM"/>
    </source>
</evidence>
<feature type="non-terminal residue" evidence="1">
    <location>
        <position position="1"/>
    </location>
</feature>
<dbReference type="Gene3D" id="3.30.1490.100">
    <property type="entry name" value="DNA polymerase, Y-family, little finger domain"/>
    <property type="match status" value="1"/>
</dbReference>
<dbReference type="EMBL" id="BARU01042372">
    <property type="protein sequence ID" value="GAH84159.1"/>
    <property type="molecule type" value="Genomic_DNA"/>
</dbReference>
<reference evidence="1" key="1">
    <citation type="journal article" date="2014" name="Front. Microbiol.">
        <title>High frequency of phylogenetically diverse reductive dehalogenase-homologous genes in deep subseafloor sedimentary metagenomes.</title>
        <authorList>
            <person name="Kawai M."/>
            <person name="Futagami T."/>
            <person name="Toyoda A."/>
            <person name="Takaki Y."/>
            <person name="Nishi S."/>
            <person name="Hori S."/>
            <person name="Arai W."/>
            <person name="Tsubouchi T."/>
            <person name="Morono Y."/>
            <person name="Uchiyama I."/>
            <person name="Ito T."/>
            <person name="Fujiyama A."/>
            <person name="Inagaki F."/>
            <person name="Takami H."/>
        </authorList>
    </citation>
    <scope>NUCLEOTIDE SEQUENCE</scope>
    <source>
        <strain evidence="1">Expedition CK06-06</strain>
    </source>
</reference>